<dbReference type="EMBL" id="BMAT01012209">
    <property type="protein sequence ID" value="GFR88078.1"/>
    <property type="molecule type" value="Genomic_DNA"/>
</dbReference>
<accession>A0AAV4GRE0</accession>
<dbReference type="AlphaFoldDB" id="A0AAV4GRE0"/>
<sequence>MQASSLSSTPRPLTSSLDEVYIQLRASFLASGKGRPPMLPKVAVNNKLIFQINLIREESGSTYTHACKLLKKLLPDLLIGYVQLKDSVQRLTLQFAKSPCDSVTSSLFLLEPYDTDFVCQALADVGLNKRSLLAPAKDFNVPPAAFITNEVIVRIEAFKNVNSCSIQKSFFMTDWITKLTNIAQEPAKKHLKAVLKQYEQLRKRQSRNPDAYRNFLKAQFCLEPSVPDSTPASSSTESNPSQDQMSNAEAPARSLHTQPEPRVTLFSTCTQTESLVSKTCSSHTDEIKELKKYADLLKEVKQLRLDNECLKKKTLL</sequence>
<organism evidence="2 3">
    <name type="scientific">Elysia marginata</name>
    <dbReference type="NCBI Taxonomy" id="1093978"/>
    <lineage>
        <taxon>Eukaryota</taxon>
        <taxon>Metazoa</taxon>
        <taxon>Spiralia</taxon>
        <taxon>Lophotrochozoa</taxon>
        <taxon>Mollusca</taxon>
        <taxon>Gastropoda</taxon>
        <taxon>Heterobranchia</taxon>
        <taxon>Euthyneura</taxon>
        <taxon>Panpulmonata</taxon>
        <taxon>Sacoglossa</taxon>
        <taxon>Placobranchoidea</taxon>
        <taxon>Plakobranchidae</taxon>
        <taxon>Elysia</taxon>
    </lineage>
</organism>
<reference evidence="2 3" key="1">
    <citation type="journal article" date="2021" name="Elife">
        <title>Chloroplast acquisition without the gene transfer in kleptoplastic sea slugs, Plakobranchus ocellatus.</title>
        <authorList>
            <person name="Maeda T."/>
            <person name="Takahashi S."/>
            <person name="Yoshida T."/>
            <person name="Shimamura S."/>
            <person name="Takaki Y."/>
            <person name="Nagai Y."/>
            <person name="Toyoda A."/>
            <person name="Suzuki Y."/>
            <person name="Arimoto A."/>
            <person name="Ishii H."/>
            <person name="Satoh N."/>
            <person name="Nishiyama T."/>
            <person name="Hasebe M."/>
            <person name="Maruyama T."/>
            <person name="Minagawa J."/>
            <person name="Obokata J."/>
            <person name="Shigenobu S."/>
        </authorList>
    </citation>
    <scope>NUCLEOTIDE SEQUENCE [LARGE SCALE GENOMIC DNA]</scope>
</reference>
<dbReference type="Proteomes" id="UP000762676">
    <property type="component" value="Unassembled WGS sequence"/>
</dbReference>
<feature type="region of interest" description="Disordered" evidence="1">
    <location>
        <begin position="226"/>
        <end position="260"/>
    </location>
</feature>
<evidence type="ECO:0000313" key="2">
    <source>
        <dbReference type="EMBL" id="GFR88078.1"/>
    </source>
</evidence>
<proteinExistence type="predicted"/>
<evidence type="ECO:0000256" key="1">
    <source>
        <dbReference type="SAM" id="MobiDB-lite"/>
    </source>
</evidence>
<protein>
    <submittedName>
        <fullName evidence="2">Uncharacterized protein</fullName>
    </submittedName>
</protein>
<gene>
    <name evidence="2" type="ORF">ElyMa_006091700</name>
</gene>
<keyword evidence="3" id="KW-1185">Reference proteome</keyword>
<feature type="compositionally biased region" description="Polar residues" evidence="1">
    <location>
        <begin position="227"/>
        <end position="247"/>
    </location>
</feature>
<evidence type="ECO:0000313" key="3">
    <source>
        <dbReference type="Proteomes" id="UP000762676"/>
    </source>
</evidence>
<comment type="caution">
    <text evidence="2">The sequence shown here is derived from an EMBL/GenBank/DDBJ whole genome shotgun (WGS) entry which is preliminary data.</text>
</comment>
<name>A0AAV4GRE0_9GAST</name>